<dbReference type="InterPro" id="IPR037176">
    <property type="entry name" value="Osmotin/thaumatin-like_sf"/>
</dbReference>
<dbReference type="PROSITE" id="PS51367">
    <property type="entry name" value="THAUMATIN_2"/>
    <property type="match status" value="1"/>
</dbReference>
<dbReference type="SMART" id="SM00205">
    <property type="entry name" value="THN"/>
    <property type="match status" value="1"/>
</dbReference>
<feature type="chain" id="PRO_5043507848" description="Thaumatin-like protein" evidence="1">
    <location>
        <begin position="19"/>
        <end position="177"/>
    </location>
</feature>
<dbReference type="SUPFAM" id="SSF49870">
    <property type="entry name" value="Osmotin, thaumatin-like protein"/>
    <property type="match status" value="1"/>
</dbReference>
<dbReference type="Proteomes" id="UP001159042">
    <property type="component" value="Unassembled WGS sequence"/>
</dbReference>
<gene>
    <name evidence="2" type="ORF">NQ315_011476</name>
</gene>
<dbReference type="EMBL" id="JANEYG010000028">
    <property type="protein sequence ID" value="KAJ8918023.1"/>
    <property type="molecule type" value="Genomic_DNA"/>
</dbReference>
<name>A0AAV8VUR7_9CUCU</name>
<dbReference type="PANTHER" id="PTHR31048">
    <property type="entry name" value="OS03G0233200 PROTEIN"/>
    <property type="match status" value="1"/>
</dbReference>
<evidence type="ECO:0000313" key="2">
    <source>
        <dbReference type="EMBL" id="KAJ8918023.1"/>
    </source>
</evidence>
<evidence type="ECO:0000256" key="1">
    <source>
        <dbReference type="SAM" id="SignalP"/>
    </source>
</evidence>
<comment type="caution">
    <text evidence="2">The sequence shown here is derived from an EMBL/GenBank/DDBJ whole genome shotgun (WGS) entry which is preliminary data.</text>
</comment>
<evidence type="ECO:0008006" key="4">
    <source>
        <dbReference type="Google" id="ProtNLM"/>
    </source>
</evidence>
<reference evidence="2 3" key="1">
    <citation type="journal article" date="2023" name="Insect Mol. Biol.">
        <title>Genome sequencing provides insights into the evolution of gene families encoding plant cell wall-degrading enzymes in longhorned beetles.</title>
        <authorList>
            <person name="Shin N.R."/>
            <person name="Okamura Y."/>
            <person name="Kirsch R."/>
            <person name="Pauchet Y."/>
        </authorList>
    </citation>
    <scope>NUCLEOTIDE SEQUENCE [LARGE SCALE GENOMIC DNA]</scope>
    <source>
        <strain evidence="2">EAD_L_NR</strain>
    </source>
</reference>
<dbReference type="Pfam" id="PF00314">
    <property type="entry name" value="Thaumatin"/>
    <property type="match status" value="1"/>
</dbReference>
<feature type="signal peptide" evidence="1">
    <location>
        <begin position="1"/>
        <end position="18"/>
    </location>
</feature>
<evidence type="ECO:0000313" key="3">
    <source>
        <dbReference type="Proteomes" id="UP001159042"/>
    </source>
</evidence>
<dbReference type="InterPro" id="IPR001938">
    <property type="entry name" value="Thaumatin"/>
</dbReference>
<keyword evidence="1" id="KW-0732">Signal</keyword>
<protein>
    <recommendedName>
        <fullName evidence="4">Thaumatin-like protein</fullName>
    </recommendedName>
</protein>
<keyword evidence="3" id="KW-1185">Reference proteome</keyword>
<dbReference type="AlphaFoldDB" id="A0AAV8VUR7"/>
<sequence>MLLKLISYLGLGLVLVKAEVLQIKNNGKEDLVVSVTGEGDFVASPGNVNTLNVPNNFTGTITAVPKHREGVKAPRTTVELTLSPMGDAYDVSLLNGFNVKAKITPLKGRRCKPTGCSADVNSLCSPRNQARDSEGKVVGCHDSPFLFKAVCPKAVVTTADVRNVFTCTTNTYFITLG</sequence>
<organism evidence="2 3">
    <name type="scientific">Exocentrus adspersus</name>
    <dbReference type="NCBI Taxonomy" id="1586481"/>
    <lineage>
        <taxon>Eukaryota</taxon>
        <taxon>Metazoa</taxon>
        <taxon>Ecdysozoa</taxon>
        <taxon>Arthropoda</taxon>
        <taxon>Hexapoda</taxon>
        <taxon>Insecta</taxon>
        <taxon>Pterygota</taxon>
        <taxon>Neoptera</taxon>
        <taxon>Endopterygota</taxon>
        <taxon>Coleoptera</taxon>
        <taxon>Polyphaga</taxon>
        <taxon>Cucujiformia</taxon>
        <taxon>Chrysomeloidea</taxon>
        <taxon>Cerambycidae</taxon>
        <taxon>Lamiinae</taxon>
        <taxon>Acanthocinini</taxon>
        <taxon>Exocentrus</taxon>
    </lineage>
</organism>
<accession>A0AAV8VUR7</accession>
<dbReference type="Gene3D" id="2.60.110.10">
    <property type="entry name" value="Thaumatin"/>
    <property type="match status" value="1"/>
</dbReference>
<proteinExistence type="predicted"/>